<dbReference type="Gene3D" id="3.40.1740.10">
    <property type="entry name" value="VC0467-like"/>
    <property type="match status" value="1"/>
</dbReference>
<feature type="compositionally biased region" description="Low complexity" evidence="1">
    <location>
        <begin position="104"/>
        <end position="114"/>
    </location>
</feature>
<accession>A0A7S0S201</accession>
<dbReference type="AlphaFoldDB" id="A0A7S0S201"/>
<evidence type="ECO:0000256" key="1">
    <source>
        <dbReference type="SAM" id="MobiDB-lite"/>
    </source>
</evidence>
<organism evidence="2">
    <name type="scientific">Chlamydomonas leiostraca</name>
    <dbReference type="NCBI Taxonomy" id="1034604"/>
    <lineage>
        <taxon>Eukaryota</taxon>
        <taxon>Viridiplantae</taxon>
        <taxon>Chlorophyta</taxon>
        <taxon>core chlorophytes</taxon>
        <taxon>Chlorophyceae</taxon>
        <taxon>CS clade</taxon>
        <taxon>Chlamydomonadales</taxon>
        <taxon>Chlamydomonadaceae</taxon>
        <taxon>Chlamydomonas</taxon>
    </lineage>
</organism>
<proteinExistence type="predicted"/>
<dbReference type="EMBL" id="HBFB01031285">
    <property type="protein sequence ID" value="CAD8693340.1"/>
    <property type="molecule type" value="Transcribed_RNA"/>
</dbReference>
<dbReference type="Pfam" id="PF02622">
    <property type="entry name" value="DUF179"/>
    <property type="match status" value="1"/>
</dbReference>
<feature type="compositionally biased region" description="Low complexity" evidence="1">
    <location>
        <begin position="42"/>
        <end position="54"/>
    </location>
</feature>
<dbReference type="PANTHER" id="PTHR31984">
    <property type="entry name" value="TRANSPORTER, PUTATIVE (DUF179)-RELATED"/>
    <property type="match status" value="1"/>
</dbReference>
<name>A0A7S0S201_9CHLO</name>
<evidence type="ECO:0000313" key="2">
    <source>
        <dbReference type="EMBL" id="CAD8693340.1"/>
    </source>
</evidence>
<dbReference type="InterPro" id="IPR003774">
    <property type="entry name" value="AlgH-like"/>
</dbReference>
<dbReference type="SUPFAM" id="SSF143456">
    <property type="entry name" value="VC0467-like"/>
    <property type="match status" value="1"/>
</dbReference>
<gene>
    <name evidence="2" type="ORF">CLEI1391_LOCUS17523</name>
</gene>
<evidence type="ECO:0008006" key="3">
    <source>
        <dbReference type="Google" id="ProtNLM"/>
    </source>
</evidence>
<dbReference type="PANTHER" id="PTHR31984:SF17">
    <property type="entry name" value="TRANSCRIPTIONAL REGULATOR"/>
    <property type="match status" value="1"/>
</dbReference>
<sequence length="336" mass="35393">MLAKHPSPHIVAKRCCPIQVPFTAVQPAGRTPKVLVCRDSKGSSSSSGSGSGSSEKSESFQHPELAGSSTEDAGSPLVLPAGDMDWREFRARLVARTAPPDPFAGAASTSGSAGQVQVQEPGAPGVWAHSIPKPEKGSLLLAHPMMFTNSQEYFFQAVILLLDHDNSKGSWGIILNRPSMYTLGKLELTHPLPEFASCPLHVGGDVGGGDVAVLHARTDLPLSKEVVKGVHLGGVDAARELVAAGKADPLEFKWYVKYAGWGPGQLESECKAGVWFTAAASARVILGEARASDGCDRWHEVLGLMGGDYAELSMNVRAAEERRRGGRPAGEGGPDA</sequence>
<reference evidence="2" key="1">
    <citation type="submission" date="2021-01" db="EMBL/GenBank/DDBJ databases">
        <authorList>
            <person name="Corre E."/>
            <person name="Pelletier E."/>
            <person name="Niang G."/>
            <person name="Scheremetjew M."/>
            <person name="Finn R."/>
            <person name="Kale V."/>
            <person name="Holt S."/>
            <person name="Cochrane G."/>
            <person name="Meng A."/>
            <person name="Brown T."/>
            <person name="Cohen L."/>
        </authorList>
    </citation>
    <scope>NUCLEOTIDE SEQUENCE</scope>
    <source>
        <strain evidence="2">SAG 11-49</strain>
    </source>
</reference>
<protein>
    <recommendedName>
        <fullName evidence="3">YqgE/AlgH family protein</fullName>
    </recommendedName>
</protein>
<feature type="region of interest" description="Disordered" evidence="1">
    <location>
        <begin position="100"/>
        <end position="119"/>
    </location>
</feature>
<feature type="region of interest" description="Disordered" evidence="1">
    <location>
        <begin position="29"/>
        <end position="79"/>
    </location>
</feature>